<proteinExistence type="inferred from homology"/>
<comment type="similarity">
    <text evidence="3 10">Belongs to the ALG6/ALG8 glucosyltransferase family.</text>
</comment>
<feature type="compositionally biased region" description="Basic residues" evidence="11">
    <location>
        <begin position="518"/>
        <end position="533"/>
    </location>
</feature>
<dbReference type="Pfam" id="PF03155">
    <property type="entry name" value="Alg6_Alg8"/>
    <property type="match status" value="1"/>
</dbReference>
<feature type="transmembrane region" description="Helical" evidence="10">
    <location>
        <begin position="389"/>
        <end position="408"/>
    </location>
</feature>
<name>F2UCB2_SALR5</name>
<evidence type="ECO:0000256" key="3">
    <source>
        <dbReference type="ARBA" id="ARBA00008715"/>
    </source>
</evidence>
<keyword evidence="7 10" id="KW-0256">Endoplasmic reticulum</keyword>
<organism evidence="13">
    <name type="scientific">Salpingoeca rosetta (strain ATCC 50818 / BSB-021)</name>
    <dbReference type="NCBI Taxonomy" id="946362"/>
    <lineage>
        <taxon>Eukaryota</taxon>
        <taxon>Choanoflagellata</taxon>
        <taxon>Craspedida</taxon>
        <taxon>Salpingoecidae</taxon>
        <taxon>Salpingoeca</taxon>
    </lineage>
</organism>
<evidence type="ECO:0000256" key="8">
    <source>
        <dbReference type="ARBA" id="ARBA00022989"/>
    </source>
</evidence>
<keyword evidence="13" id="KW-1185">Reference proteome</keyword>
<keyword evidence="5 10" id="KW-0808">Transferase</keyword>
<comment type="pathway">
    <text evidence="2 10">Protein modification; protein glycosylation.</text>
</comment>
<feature type="transmembrane region" description="Helical" evidence="10">
    <location>
        <begin position="117"/>
        <end position="138"/>
    </location>
</feature>
<sequence>MVWSWWLVAAVVAAGVCLRALVGLGGHSGFGNPPMHGDFEAQRHWMEITYHTPVKEWYFNTTNNDLQYWGLDYPPLTAYHSWVCGWLAHNVLNPTWVALHASRGAESGEVRLFMRSMALLADVLVFLPAAVAYAKVAFVQRQSEQKRRSAGLAVATATAAGDAMGVLAALVFNPCFVLIDHGHFQFNAISLGLALWAVVCVRTGRHLLGSALFVLSICYKQMSLYYAPVFFFNLLGSSFQAQGRQGWLTWFFSSCCRVALIGFVVVASFAICFLPFIFDWTQFSQVLHRMFPLARGLFEDKVANAWCIADVVLKFRRNFDNTTLARCSLVATVTAFLPSCVHTCFRPTQRNFSLALVNCSLSFFLFSFQVHEKSILLAALPIALVAHRFPAVATAFMATATITLFPLLHKDGQSLQFVSCLGVALSIHALAFFHRLSAIKIAAVLVSVVVGAGLCVVYVVVPPPARLPDLWSLAIAAYGFVHFALALLYFTAAQLFGHEDGGGGGGGDDGSVGAQVTKKQKKKGGKHAKIKAQ</sequence>
<dbReference type="GO" id="GO:0005789">
    <property type="term" value="C:endoplasmic reticulum membrane"/>
    <property type="evidence" value="ECO:0007669"/>
    <property type="project" value="UniProtKB-SubCell"/>
</dbReference>
<evidence type="ECO:0000256" key="4">
    <source>
        <dbReference type="ARBA" id="ARBA00022676"/>
    </source>
</evidence>
<comment type="subcellular location">
    <subcellularLocation>
        <location evidence="1 10">Endoplasmic reticulum membrane</location>
        <topology evidence="1 10">Multi-pass membrane protein</topology>
    </subcellularLocation>
</comment>
<evidence type="ECO:0000256" key="7">
    <source>
        <dbReference type="ARBA" id="ARBA00022824"/>
    </source>
</evidence>
<dbReference type="eggNOG" id="KOG2575">
    <property type="taxonomic scope" value="Eukaryota"/>
</dbReference>
<feature type="transmembrane region" description="Helical" evidence="10">
    <location>
        <begin position="414"/>
        <end position="434"/>
    </location>
</feature>
<dbReference type="EMBL" id="GL832968">
    <property type="protein sequence ID" value="EGD74219.1"/>
    <property type="molecule type" value="Genomic_DNA"/>
</dbReference>
<dbReference type="OMA" id="FQVPPMH"/>
<evidence type="ECO:0000256" key="5">
    <source>
        <dbReference type="ARBA" id="ARBA00022679"/>
    </source>
</evidence>
<gene>
    <name evidence="12" type="ORF">PTSG_06230</name>
</gene>
<dbReference type="InParanoid" id="F2UCB2"/>
<evidence type="ECO:0000256" key="9">
    <source>
        <dbReference type="ARBA" id="ARBA00023136"/>
    </source>
</evidence>
<keyword evidence="6 10" id="KW-0812">Transmembrane</keyword>
<dbReference type="Proteomes" id="UP000007799">
    <property type="component" value="Unassembled WGS sequence"/>
</dbReference>
<dbReference type="PANTHER" id="PTHR12413:SF1">
    <property type="entry name" value="DOLICHYL PYROPHOSPHATE MAN9GLCNAC2 ALPHA-1,3-GLUCOSYLTRANSFERASE"/>
    <property type="match status" value="1"/>
</dbReference>
<evidence type="ECO:0000256" key="10">
    <source>
        <dbReference type="RuleBase" id="RU363110"/>
    </source>
</evidence>
<feature type="transmembrane region" description="Helical" evidence="10">
    <location>
        <begin position="473"/>
        <end position="492"/>
    </location>
</feature>
<feature type="transmembrane region" description="Helical" evidence="10">
    <location>
        <begin position="150"/>
        <end position="172"/>
    </location>
</feature>
<feature type="transmembrane region" description="Helical" evidence="10">
    <location>
        <begin position="351"/>
        <end position="368"/>
    </location>
</feature>
<evidence type="ECO:0000256" key="1">
    <source>
        <dbReference type="ARBA" id="ARBA00004477"/>
    </source>
</evidence>
<feature type="transmembrane region" description="Helical" evidence="10">
    <location>
        <begin position="441"/>
        <end position="461"/>
    </location>
</feature>
<evidence type="ECO:0000313" key="12">
    <source>
        <dbReference type="EMBL" id="EGD74219.1"/>
    </source>
</evidence>
<evidence type="ECO:0000256" key="6">
    <source>
        <dbReference type="ARBA" id="ARBA00022692"/>
    </source>
</evidence>
<dbReference type="RefSeq" id="XP_004993119.1">
    <property type="nucleotide sequence ID" value="XM_004993062.1"/>
</dbReference>
<dbReference type="InterPro" id="IPR004856">
    <property type="entry name" value="Glyco_trans_ALG6/ALG8"/>
</dbReference>
<protein>
    <recommendedName>
        <fullName evidence="10">Alpha-1,3-glucosyltransferase</fullName>
        <ecNumber evidence="10">2.4.1.-</ecNumber>
    </recommendedName>
</protein>
<keyword evidence="4 10" id="KW-0328">Glycosyltransferase</keyword>
<dbReference type="KEGG" id="sre:PTSG_06230"/>
<dbReference type="FunCoup" id="F2UCB2">
    <property type="interactions" value="1282"/>
</dbReference>
<dbReference type="PANTHER" id="PTHR12413">
    <property type="entry name" value="DOLICHYL GLYCOSYLTRANSFERASE"/>
    <property type="match status" value="1"/>
</dbReference>
<evidence type="ECO:0000256" key="2">
    <source>
        <dbReference type="ARBA" id="ARBA00004922"/>
    </source>
</evidence>
<feature type="region of interest" description="Disordered" evidence="11">
    <location>
        <begin position="506"/>
        <end position="533"/>
    </location>
</feature>
<dbReference type="GeneID" id="16073694"/>
<dbReference type="EC" id="2.4.1.-" evidence="10"/>
<dbReference type="GO" id="GO:0042281">
    <property type="term" value="F:dolichyl pyrophosphate Man9GlcNAc2 alpha-1,3-glucosyltransferase activity"/>
    <property type="evidence" value="ECO:0007669"/>
    <property type="project" value="TreeGrafter"/>
</dbReference>
<evidence type="ECO:0000313" key="13">
    <source>
        <dbReference type="Proteomes" id="UP000007799"/>
    </source>
</evidence>
<feature type="transmembrane region" description="Helical" evidence="10">
    <location>
        <begin position="184"/>
        <end position="201"/>
    </location>
</feature>
<accession>F2UCB2</accession>
<dbReference type="STRING" id="946362.F2UCB2"/>
<keyword evidence="8 10" id="KW-1133">Transmembrane helix</keyword>
<dbReference type="AlphaFoldDB" id="F2UCB2"/>
<feature type="transmembrane region" description="Helical" evidence="10">
    <location>
        <begin position="247"/>
        <end position="280"/>
    </location>
</feature>
<keyword evidence="9 10" id="KW-0472">Membrane</keyword>
<dbReference type="UniPathway" id="UPA00378"/>
<feature type="transmembrane region" description="Helical" evidence="10">
    <location>
        <begin position="208"/>
        <end position="227"/>
    </location>
</feature>
<evidence type="ECO:0000256" key="11">
    <source>
        <dbReference type="SAM" id="MobiDB-lite"/>
    </source>
</evidence>
<reference evidence="12" key="1">
    <citation type="submission" date="2009-08" db="EMBL/GenBank/DDBJ databases">
        <title>Annotation of Salpingoeca rosetta.</title>
        <authorList>
            <consortium name="The Broad Institute Genome Sequencing Platform"/>
            <person name="Russ C."/>
            <person name="Cuomo C."/>
            <person name="Burger G."/>
            <person name="Gray M.W."/>
            <person name="Holland P.W.H."/>
            <person name="King N."/>
            <person name="Lang F.B.F."/>
            <person name="Roger A.J."/>
            <person name="Ruiz-Trillo I."/>
            <person name="Young S.K."/>
            <person name="Zeng Q."/>
            <person name="Gargeya S."/>
            <person name="Alvarado L."/>
            <person name="Berlin A."/>
            <person name="Chapman S.B."/>
            <person name="Chen Z."/>
            <person name="Freedman E."/>
            <person name="Gellesch M."/>
            <person name="Goldberg J."/>
            <person name="Griggs A."/>
            <person name="Gujja S."/>
            <person name="Heilman E."/>
            <person name="Heiman D."/>
            <person name="Howarth C."/>
            <person name="Mehta T."/>
            <person name="Neiman D."/>
            <person name="Pearson M."/>
            <person name="Roberts A."/>
            <person name="Saif S."/>
            <person name="Shea T."/>
            <person name="Shenoy N."/>
            <person name="Sisk P."/>
            <person name="Stolte C."/>
            <person name="Sykes S."/>
            <person name="White J."/>
            <person name="Yandava C."/>
            <person name="Haas B."/>
            <person name="Nusbaum C."/>
            <person name="Birren B."/>
        </authorList>
    </citation>
    <scope>NUCLEOTIDE SEQUENCE [LARGE SCALE GENOMIC DNA]</scope>
    <source>
        <strain evidence="12">ATCC 50818</strain>
    </source>
</reference>
<dbReference type="OrthoDB" id="4983at2759"/>